<dbReference type="PRINTS" id="PR00702">
    <property type="entry name" value="ACRIFLAVINRP"/>
</dbReference>
<feature type="transmembrane region" description="Helical" evidence="1">
    <location>
        <begin position="330"/>
        <end position="349"/>
    </location>
</feature>
<dbReference type="InterPro" id="IPR000731">
    <property type="entry name" value="SSD"/>
</dbReference>
<protein>
    <submittedName>
        <fullName evidence="3">Efflux RND transporter permease subunit</fullName>
    </submittedName>
</protein>
<feature type="transmembrane region" description="Helical" evidence="1">
    <location>
        <begin position="356"/>
        <end position="376"/>
    </location>
</feature>
<dbReference type="Gene3D" id="3.30.70.1440">
    <property type="entry name" value="Multidrug efflux transporter AcrB pore domain"/>
    <property type="match status" value="1"/>
</dbReference>
<dbReference type="InterPro" id="IPR027463">
    <property type="entry name" value="AcrB_DN_DC_subdom"/>
</dbReference>
<dbReference type="SUPFAM" id="SSF82693">
    <property type="entry name" value="Multidrug efflux transporter AcrB pore domain, PN1, PN2, PC1 and PC2 subdomains"/>
    <property type="match status" value="2"/>
</dbReference>
<dbReference type="PROSITE" id="PS50156">
    <property type="entry name" value="SSD"/>
    <property type="match status" value="1"/>
</dbReference>
<comment type="caution">
    <text evidence="3">The sequence shown here is derived from an EMBL/GenBank/DDBJ whole genome shotgun (WGS) entry which is preliminary data.</text>
</comment>
<dbReference type="PANTHER" id="PTHR32063">
    <property type="match status" value="1"/>
</dbReference>
<sequence>MNGFIKFSMKNVAAVIIIIILLFSGGMYSASKLKVENMPNISIPWIIITSSYPAPPKDVMDKVTKPIEDKIANVEGINTLQSTSSDSMAMITIEFKQNTNIDKKKQEIEDLLQDVGLPETATRPKASTVGFSSIPAMYLAAYADEGMSQSELDKIYKDTIEPGFKSIRGVDHVDSVGVREMTMDIQLNVDAMTVYGFTPAQVSGAIRTALSDGAIGAVEFDGNARMARVSGDMNSLYALQNLELVSPKGQTLLLKELSSIQAISEFDFIARLDGQPAIGVNLYKTSGANAVEFSDDARALIAKLAKSEPQVKFTTVYDGADVVRESISGLLREGIIGALLASLMILLFLRNIRMTLIVLVSIPLSVVMTLIMMHYLGITLNIMSLGGMFIAVGRIVDDSIVVIENTYTNLQKAQERNESVILLATRQVAMAITSSTLATVAVFAPIGLLSGMIGEFFRPFAVTVACSLMASLIVALTVIPMLAKLLVLKSGNIKHHDEHKRDRVTSFYEKALNWSLTHRIKTLVISGLLFVITVVATIPMLAIEFFPEDGVNRNMTFNMKLPYGTSLESTDLQAKKIEELLRETKDASGEPTFTYVEALVGYGGDGSDKQIPYRAQFYTAVNERTDPEPVKKRIIDLILADLPQGSEFKFAGMNSGGVSSSTLSYSLKGDDQAALEQGAELVRQKMKEFPELTDLKDTLQDAKTEVKITVDSAKARRFGLSPATIREAAGAWVRKENLGDIKLDNVLYKTTIGISQADKNSLQQIGKMQLQTPDGAFVYLNDVAKIEEVQAPATLSRDSRAQVVTVSATINASNKLLVTTNVTAALASVELPSGVTREVKGVNEDINESFSQLFMAMTVAILIVYLVMVLAFGNASAPFAILFSLPLAVIGGLLGLALTGESLNVTSMIGFMMLIGIVVTNAIVLIDRAQQLRQTGYTVRHALIEAGIVRLRPIIMTAGATIVAMLPLALGFSHGVMISKGLAVVVIGGLTTSTLLTLVVVPVVYELIEAFKARIGRIGRKKRIQAAAPAGAGTDI</sequence>
<feature type="transmembrane region" description="Helical" evidence="1">
    <location>
        <begin position="523"/>
        <end position="546"/>
    </location>
</feature>
<feature type="transmembrane region" description="Helical" evidence="1">
    <location>
        <begin position="905"/>
        <end position="926"/>
    </location>
</feature>
<dbReference type="InterPro" id="IPR001036">
    <property type="entry name" value="Acrflvin-R"/>
</dbReference>
<dbReference type="Gene3D" id="1.20.1640.10">
    <property type="entry name" value="Multidrug efflux transporter AcrB transmembrane domain"/>
    <property type="match status" value="2"/>
</dbReference>
<feature type="transmembrane region" description="Helical" evidence="1">
    <location>
        <begin position="460"/>
        <end position="487"/>
    </location>
</feature>
<dbReference type="RefSeq" id="WP_344912676.1">
    <property type="nucleotide sequence ID" value="NZ_BAAAYO010000010.1"/>
</dbReference>
<dbReference type="Proteomes" id="UP001589619">
    <property type="component" value="Unassembled WGS sequence"/>
</dbReference>
<gene>
    <name evidence="3" type="ORF">ACFFNY_09465</name>
</gene>
<dbReference type="Gene3D" id="3.30.70.1430">
    <property type="entry name" value="Multidrug efflux transporter AcrB pore domain"/>
    <property type="match status" value="2"/>
</dbReference>
<feature type="transmembrane region" description="Helical" evidence="1">
    <location>
        <begin position="982"/>
        <end position="1008"/>
    </location>
</feature>
<accession>A0ABV5VU24</accession>
<dbReference type="EMBL" id="JBHMAG010000007">
    <property type="protein sequence ID" value="MFB9751799.1"/>
    <property type="molecule type" value="Genomic_DNA"/>
</dbReference>
<dbReference type="Pfam" id="PF00873">
    <property type="entry name" value="ACR_tran"/>
    <property type="match status" value="1"/>
</dbReference>
<evidence type="ECO:0000313" key="4">
    <source>
        <dbReference type="Proteomes" id="UP001589619"/>
    </source>
</evidence>
<name>A0ABV5VU24_9BACL</name>
<keyword evidence="1" id="KW-1133">Transmembrane helix</keyword>
<dbReference type="Gene3D" id="3.30.2090.10">
    <property type="entry name" value="Multidrug efflux transporter AcrB TolC docking domain, DN and DC subdomains"/>
    <property type="match status" value="2"/>
</dbReference>
<dbReference type="Gene3D" id="3.30.70.1320">
    <property type="entry name" value="Multidrug efflux transporter AcrB pore domain like"/>
    <property type="match status" value="1"/>
</dbReference>
<dbReference type="PANTHER" id="PTHR32063:SF0">
    <property type="entry name" value="SWARMING MOTILITY PROTEIN SWRC"/>
    <property type="match status" value="1"/>
</dbReference>
<feature type="transmembrane region" description="Helical" evidence="1">
    <location>
        <begin position="879"/>
        <end position="899"/>
    </location>
</feature>
<feature type="transmembrane region" description="Helical" evidence="1">
    <location>
        <begin position="947"/>
        <end position="970"/>
    </location>
</feature>
<keyword evidence="1" id="KW-0472">Membrane</keyword>
<evidence type="ECO:0000256" key="1">
    <source>
        <dbReference type="SAM" id="Phobius"/>
    </source>
</evidence>
<keyword evidence="4" id="KW-1185">Reference proteome</keyword>
<keyword evidence="1" id="KW-0812">Transmembrane</keyword>
<proteinExistence type="predicted"/>
<evidence type="ECO:0000313" key="3">
    <source>
        <dbReference type="EMBL" id="MFB9751799.1"/>
    </source>
</evidence>
<feature type="domain" description="SSD" evidence="2">
    <location>
        <begin position="354"/>
        <end position="485"/>
    </location>
</feature>
<feature type="transmembrane region" description="Helical" evidence="1">
    <location>
        <begin position="853"/>
        <end position="872"/>
    </location>
</feature>
<organism evidence="3 4">
    <name type="scientific">Paenibacillus hodogayensis</name>
    <dbReference type="NCBI Taxonomy" id="279208"/>
    <lineage>
        <taxon>Bacteria</taxon>
        <taxon>Bacillati</taxon>
        <taxon>Bacillota</taxon>
        <taxon>Bacilli</taxon>
        <taxon>Bacillales</taxon>
        <taxon>Paenibacillaceae</taxon>
        <taxon>Paenibacillus</taxon>
    </lineage>
</organism>
<dbReference type="SUPFAM" id="SSF82714">
    <property type="entry name" value="Multidrug efflux transporter AcrB TolC docking domain, DN and DC subdomains"/>
    <property type="match status" value="2"/>
</dbReference>
<dbReference type="SUPFAM" id="SSF82866">
    <property type="entry name" value="Multidrug efflux transporter AcrB transmembrane domain"/>
    <property type="match status" value="2"/>
</dbReference>
<evidence type="ECO:0000259" key="2">
    <source>
        <dbReference type="PROSITE" id="PS50156"/>
    </source>
</evidence>
<reference evidence="3 4" key="1">
    <citation type="submission" date="2024-09" db="EMBL/GenBank/DDBJ databases">
        <authorList>
            <person name="Sun Q."/>
            <person name="Mori K."/>
        </authorList>
    </citation>
    <scope>NUCLEOTIDE SEQUENCE [LARGE SCALE GENOMIC DNA]</scope>
    <source>
        <strain evidence="3 4">JCM 12520</strain>
    </source>
</reference>
<feature type="transmembrane region" description="Helical" evidence="1">
    <location>
        <begin position="428"/>
        <end position="448"/>
    </location>
</feature>